<name>A0AAD5R222_PARTN</name>
<evidence type="ECO:0000313" key="2">
    <source>
        <dbReference type="EMBL" id="KAJ1367983.1"/>
    </source>
</evidence>
<dbReference type="AlphaFoldDB" id="A0AAD5R222"/>
<dbReference type="EMBL" id="JAHQIW010006059">
    <property type="protein sequence ID" value="KAJ1367983.1"/>
    <property type="molecule type" value="Genomic_DNA"/>
</dbReference>
<evidence type="ECO:0000313" key="3">
    <source>
        <dbReference type="Proteomes" id="UP001196413"/>
    </source>
</evidence>
<protein>
    <submittedName>
        <fullName evidence="2">Uncharacterized protein</fullName>
    </submittedName>
</protein>
<gene>
    <name evidence="2" type="ORF">KIN20_029026</name>
</gene>
<evidence type="ECO:0000256" key="1">
    <source>
        <dbReference type="SAM" id="MobiDB-lite"/>
    </source>
</evidence>
<dbReference type="Proteomes" id="UP001196413">
    <property type="component" value="Unassembled WGS sequence"/>
</dbReference>
<reference evidence="2" key="1">
    <citation type="submission" date="2021-06" db="EMBL/GenBank/DDBJ databases">
        <title>Parelaphostrongylus tenuis whole genome reference sequence.</title>
        <authorList>
            <person name="Garwood T.J."/>
            <person name="Larsen P.A."/>
            <person name="Fountain-Jones N.M."/>
            <person name="Garbe J.R."/>
            <person name="Macchietto M.G."/>
            <person name="Kania S.A."/>
            <person name="Gerhold R.W."/>
            <person name="Richards J.E."/>
            <person name="Wolf T.M."/>
        </authorList>
    </citation>
    <scope>NUCLEOTIDE SEQUENCE</scope>
    <source>
        <strain evidence="2">MNPRO001-30</strain>
        <tissue evidence="2">Meninges</tissue>
    </source>
</reference>
<organism evidence="2 3">
    <name type="scientific">Parelaphostrongylus tenuis</name>
    <name type="common">Meningeal worm</name>
    <dbReference type="NCBI Taxonomy" id="148309"/>
    <lineage>
        <taxon>Eukaryota</taxon>
        <taxon>Metazoa</taxon>
        <taxon>Ecdysozoa</taxon>
        <taxon>Nematoda</taxon>
        <taxon>Chromadorea</taxon>
        <taxon>Rhabditida</taxon>
        <taxon>Rhabditina</taxon>
        <taxon>Rhabditomorpha</taxon>
        <taxon>Strongyloidea</taxon>
        <taxon>Metastrongylidae</taxon>
        <taxon>Parelaphostrongylus</taxon>
    </lineage>
</organism>
<proteinExistence type="predicted"/>
<feature type="region of interest" description="Disordered" evidence="1">
    <location>
        <begin position="20"/>
        <end position="41"/>
    </location>
</feature>
<keyword evidence="3" id="KW-1185">Reference proteome</keyword>
<feature type="compositionally biased region" description="Polar residues" evidence="1">
    <location>
        <begin position="26"/>
        <end position="41"/>
    </location>
</feature>
<sequence length="129" mass="14804">MRTTSTQNALQQELKTTNISGRCKNNAGSTQSTCNTNSLQNMSFKQNPRTLATQHKRENIKAPFSADTTPIARQQSRTNRTSKIIELDAQSSNGMRKQETILQKNVYRDQTKVKHKFDYHYEVRKILGK</sequence>
<accession>A0AAD5R222</accession>
<comment type="caution">
    <text evidence="2">The sequence shown here is derived from an EMBL/GenBank/DDBJ whole genome shotgun (WGS) entry which is preliminary data.</text>
</comment>